<sequence length="290" mass="30316">MVGMRWRRRWAALTAAVILPVAALTACSSGDSGEGPAAVRSELPAKVRDSGRLVIGTSSPFPPMEFRDGNDRLTGFDVDLLEAIAAELGVQTDFQQGPFPELLPGVVGGEYDLAVRGLFDTVARQQQVDMVTYFSAGTQWAARIGATVDPADSCGMRVGAERGTVQFTTELPAKSTACTDVGEEAIEIVGFDTIAQAVEALADQQVDAVSADSPAILYLARTSQDRVAPVGAAFDTAPYGLAVAKGSSLGPVLQQSVQRLIDDGELAQIAQKWGLEGGLITTSLINGATS</sequence>
<dbReference type="PANTHER" id="PTHR35936:SF17">
    <property type="entry name" value="ARGININE-BINDING EXTRACELLULAR PROTEIN ARTP"/>
    <property type="match status" value="1"/>
</dbReference>
<dbReference type="SMART" id="SM00062">
    <property type="entry name" value="PBPb"/>
    <property type="match status" value="1"/>
</dbReference>
<dbReference type="Proteomes" id="UP000053405">
    <property type="component" value="Unassembled WGS sequence"/>
</dbReference>
<evidence type="ECO:0000256" key="1">
    <source>
        <dbReference type="ARBA" id="ARBA00004196"/>
    </source>
</evidence>
<dbReference type="GO" id="GO:0030313">
    <property type="term" value="C:cell envelope"/>
    <property type="evidence" value="ECO:0007669"/>
    <property type="project" value="UniProtKB-SubCell"/>
</dbReference>
<keyword evidence="3 5" id="KW-0732">Signal</keyword>
<dbReference type="InterPro" id="IPR018313">
    <property type="entry name" value="SBP_3_CS"/>
</dbReference>
<evidence type="ECO:0000256" key="2">
    <source>
        <dbReference type="ARBA" id="ARBA00010333"/>
    </source>
</evidence>
<dbReference type="PROSITE" id="PS01039">
    <property type="entry name" value="SBP_BACTERIAL_3"/>
    <property type="match status" value="1"/>
</dbReference>
<reference evidence="7 8" key="1">
    <citation type="submission" date="2012-12" db="EMBL/GenBank/DDBJ databases">
        <title>Whole genome shotgun sequence of Gordonia hirsuta NBRC 16056.</title>
        <authorList>
            <person name="Isaki-Nakamura S."/>
            <person name="Hosoyama A."/>
            <person name="Tsuchikane K."/>
            <person name="Katsumata H."/>
            <person name="Baba S."/>
            <person name="Yamazaki S."/>
            <person name="Fujita N."/>
        </authorList>
    </citation>
    <scope>NUCLEOTIDE SEQUENCE [LARGE SCALE GENOMIC DNA]</scope>
    <source>
        <strain evidence="7 8">NBRC 16056</strain>
    </source>
</reference>
<comment type="caution">
    <text evidence="7">The sequence shown here is derived from an EMBL/GenBank/DDBJ whole genome shotgun (WGS) entry which is preliminary data.</text>
</comment>
<dbReference type="PROSITE" id="PS51257">
    <property type="entry name" value="PROKAR_LIPOPROTEIN"/>
    <property type="match status" value="1"/>
</dbReference>
<accession>L7LEA7</accession>
<evidence type="ECO:0000313" key="8">
    <source>
        <dbReference type="Proteomes" id="UP000053405"/>
    </source>
</evidence>
<feature type="signal peptide" evidence="5">
    <location>
        <begin position="1"/>
        <end position="26"/>
    </location>
</feature>
<dbReference type="PANTHER" id="PTHR35936">
    <property type="entry name" value="MEMBRANE-BOUND LYTIC MUREIN TRANSGLYCOSYLASE F"/>
    <property type="match status" value="1"/>
</dbReference>
<dbReference type="SUPFAM" id="SSF53850">
    <property type="entry name" value="Periplasmic binding protein-like II"/>
    <property type="match status" value="1"/>
</dbReference>
<feature type="chain" id="PRO_5039711750" evidence="5">
    <location>
        <begin position="27"/>
        <end position="290"/>
    </location>
</feature>
<dbReference type="CDD" id="cd01004">
    <property type="entry name" value="PBP2_MidA_like"/>
    <property type="match status" value="1"/>
</dbReference>
<dbReference type="Gene3D" id="3.40.190.10">
    <property type="entry name" value="Periplasmic binding protein-like II"/>
    <property type="match status" value="2"/>
</dbReference>
<dbReference type="AlphaFoldDB" id="L7LEA7"/>
<comment type="similarity">
    <text evidence="2 4">Belongs to the bacterial solute-binding protein 3 family.</text>
</comment>
<evidence type="ECO:0000256" key="3">
    <source>
        <dbReference type="ARBA" id="ARBA00022729"/>
    </source>
</evidence>
<comment type="subcellular location">
    <subcellularLocation>
        <location evidence="1">Cell envelope</location>
    </subcellularLocation>
</comment>
<gene>
    <name evidence="7" type="ORF">GOHSU_38_00270</name>
</gene>
<dbReference type="STRING" id="1121927.GOHSU_38_00270"/>
<dbReference type="InterPro" id="IPR001638">
    <property type="entry name" value="Solute-binding_3/MltF_N"/>
</dbReference>
<dbReference type="eggNOG" id="COG0834">
    <property type="taxonomic scope" value="Bacteria"/>
</dbReference>
<organism evidence="7 8">
    <name type="scientific">Gordonia hirsuta DSM 44140 = NBRC 16056</name>
    <dbReference type="NCBI Taxonomy" id="1121927"/>
    <lineage>
        <taxon>Bacteria</taxon>
        <taxon>Bacillati</taxon>
        <taxon>Actinomycetota</taxon>
        <taxon>Actinomycetes</taxon>
        <taxon>Mycobacteriales</taxon>
        <taxon>Gordoniaceae</taxon>
        <taxon>Gordonia</taxon>
    </lineage>
</organism>
<dbReference type="EMBL" id="BANT01000038">
    <property type="protein sequence ID" value="GAC58388.1"/>
    <property type="molecule type" value="Genomic_DNA"/>
</dbReference>
<evidence type="ECO:0000256" key="5">
    <source>
        <dbReference type="SAM" id="SignalP"/>
    </source>
</evidence>
<dbReference type="Pfam" id="PF00497">
    <property type="entry name" value="SBP_bac_3"/>
    <property type="match status" value="1"/>
</dbReference>
<keyword evidence="8" id="KW-1185">Reference proteome</keyword>
<evidence type="ECO:0000313" key="7">
    <source>
        <dbReference type="EMBL" id="GAC58388.1"/>
    </source>
</evidence>
<name>L7LEA7_9ACTN</name>
<evidence type="ECO:0000256" key="4">
    <source>
        <dbReference type="RuleBase" id="RU003744"/>
    </source>
</evidence>
<protein>
    <submittedName>
        <fullName evidence="7">Putative ABC transporter substrate-binding protein</fullName>
    </submittedName>
</protein>
<feature type="domain" description="Solute-binding protein family 3/N-terminal" evidence="6">
    <location>
        <begin position="52"/>
        <end position="277"/>
    </location>
</feature>
<proteinExistence type="inferred from homology"/>
<evidence type="ECO:0000259" key="6">
    <source>
        <dbReference type="SMART" id="SM00062"/>
    </source>
</evidence>